<sequence>VFYVIRGIAEATVHETEFVVTTGGRFLVPRGNQYGIVNLSDKNPCQLFFVQVRSADSNL</sequence>
<gene>
    <name evidence="6" type="ORF">BGZ65_000885</name>
</gene>
<dbReference type="AlphaFoldDB" id="A0A9P6LTM5"/>
<comment type="caution">
    <text evidence="6">The sequence shown here is derived from an EMBL/GenBank/DDBJ whole genome shotgun (WGS) entry which is preliminary data.</text>
</comment>
<evidence type="ECO:0000256" key="2">
    <source>
        <dbReference type="ARBA" id="ARBA00010291"/>
    </source>
</evidence>
<dbReference type="PANTHER" id="PTHR16684:SF11">
    <property type="entry name" value="CENTROMERE PROTEIN C"/>
    <property type="match status" value="1"/>
</dbReference>
<evidence type="ECO:0000256" key="3">
    <source>
        <dbReference type="ARBA" id="ARBA00023125"/>
    </source>
</evidence>
<keyword evidence="3" id="KW-0238">DNA-binding</keyword>
<proteinExistence type="inferred from homology"/>
<dbReference type="GO" id="GO:0000776">
    <property type="term" value="C:kinetochore"/>
    <property type="evidence" value="ECO:0007669"/>
    <property type="project" value="InterPro"/>
</dbReference>
<accession>A0A9P6LTM5</accession>
<dbReference type="Proteomes" id="UP000749646">
    <property type="component" value="Unassembled WGS sequence"/>
</dbReference>
<dbReference type="OrthoDB" id="1939643at2759"/>
<comment type="similarity">
    <text evidence="2">Belongs to the CENP-C/MIF2 family.</text>
</comment>
<dbReference type="PANTHER" id="PTHR16684">
    <property type="entry name" value="CENTROMERE PROTEIN C"/>
    <property type="match status" value="1"/>
</dbReference>
<reference evidence="6" key="1">
    <citation type="journal article" date="2020" name="Fungal Divers.">
        <title>Resolving the Mortierellaceae phylogeny through synthesis of multi-gene phylogenetics and phylogenomics.</title>
        <authorList>
            <person name="Vandepol N."/>
            <person name="Liber J."/>
            <person name="Desiro A."/>
            <person name="Na H."/>
            <person name="Kennedy M."/>
            <person name="Barry K."/>
            <person name="Grigoriev I.V."/>
            <person name="Miller A.N."/>
            <person name="O'Donnell K."/>
            <person name="Stajich J.E."/>
            <person name="Bonito G."/>
        </authorList>
    </citation>
    <scope>NUCLEOTIDE SEQUENCE</scope>
    <source>
        <strain evidence="6">MES-2147</strain>
    </source>
</reference>
<dbReference type="Pfam" id="PF11699">
    <property type="entry name" value="CENP-C_C"/>
    <property type="match status" value="1"/>
</dbReference>
<feature type="non-terminal residue" evidence="6">
    <location>
        <position position="59"/>
    </location>
</feature>
<dbReference type="InterPro" id="IPR011051">
    <property type="entry name" value="RmlC_Cupin_sf"/>
</dbReference>
<evidence type="ECO:0000256" key="1">
    <source>
        <dbReference type="ARBA" id="ARBA00004123"/>
    </source>
</evidence>
<dbReference type="GO" id="GO:0051455">
    <property type="term" value="P:spindle attachment to meiosis I kinetochore"/>
    <property type="evidence" value="ECO:0007669"/>
    <property type="project" value="TreeGrafter"/>
</dbReference>
<dbReference type="InterPro" id="IPR028386">
    <property type="entry name" value="CENP-C/Mif2/cnp3"/>
</dbReference>
<organism evidence="6 7">
    <name type="scientific">Modicella reniformis</name>
    <dbReference type="NCBI Taxonomy" id="1440133"/>
    <lineage>
        <taxon>Eukaryota</taxon>
        <taxon>Fungi</taxon>
        <taxon>Fungi incertae sedis</taxon>
        <taxon>Mucoromycota</taxon>
        <taxon>Mortierellomycotina</taxon>
        <taxon>Mortierellomycetes</taxon>
        <taxon>Mortierellales</taxon>
        <taxon>Mortierellaceae</taxon>
        <taxon>Modicella</taxon>
    </lineage>
</organism>
<feature type="non-terminal residue" evidence="6">
    <location>
        <position position="1"/>
    </location>
</feature>
<evidence type="ECO:0000259" key="5">
    <source>
        <dbReference type="Pfam" id="PF11699"/>
    </source>
</evidence>
<protein>
    <recommendedName>
        <fullName evidence="5">Mif2/CENP-C cupin domain-containing protein</fullName>
    </recommendedName>
</protein>
<evidence type="ECO:0000256" key="4">
    <source>
        <dbReference type="ARBA" id="ARBA00023242"/>
    </source>
</evidence>
<dbReference type="GO" id="GO:0051382">
    <property type="term" value="P:kinetochore assembly"/>
    <property type="evidence" value="ECO:0007669"/>
    <property type="project" value="InterPro"/>
</dbReference>
<keyword evidence="7" id="KW-1185">Reference proteome</keyword>
<evidence type="ECO:0000313" key="7">
    <source>
        <dbReference type="Proteomes" id="UP000749646"/>
    </source>
</evidence>
<dbReference type="Gene3D" id="2.60.120.10">
    <property type="entry name" value="Jelly Rolls"/>
    <property type="match status" value="1"/>
</dbReference>
<dbReference type="InterPro" id="IPR025974">
    <property type="entry name" value="Mif2/CENP-C_cupin"/>
</dbReference>
<dbReference type="GO" id="GO:0005634">
    <property type="term" value="C:nucleus"/>
    <property type="evidence" value="ECO:0007669"/>
    <property type="project" value="UniProtKB-SubCell"/>
</dbReference>
<evidence type="ECO:0000313" key="6">
    <source>
        <dbReference type="EMBL" id="KAF9943518.1"/>
    </source>
</evidence>
<feature type="domain" description="Mif2/CENP-C cupin" evidence="5">
    <location>
        <begin position="1"/>
        <end position="51"/>
    </location>
</feature>
<dbReference type="SUPFAM" id="SSF51182">
    <property type="entry name" value="RmlC-like cupins"/>
    <property type="match status" value="1"/>
</dbReference>
<dbReference type="GO" id="GO:0019237">
    <property type="term" value="F:centromeric DNA binding"/>
    <property type="evidence" value="ECO:0007669"/>
    <property type="project" value="InterPro"/>
</dbReference>
<name>A0A9P6LTM5_9FUNG</name>
<comment type="subcellular location">
    <subcellularLocation>
        <location evidence="1">Nucleus</location>
    </subcellularLocation>
</comment>
<dbReference type="EMBL" id="JAAAHW010009132">
    <property type="protein sequence ID" value="KAF9943518.1"/>
    <property type="molecule type" value="Genomic_DNA"/>
</dbReference>
<dbReference type="InterPro" id="IPR014710">
    <property type="entry name" value="RmlC-like_jellyroll"/>
</dbReference>
<keyword evidence="4" id="KW-0539">Nucleus</keyword>
<dbReference type="GO" id="GO:0051315">
    <property type="term" value="P:attachment of mitotic spindle microtubules to kinetochore"/>
    <property type="evidence" value="ECO:0007669"/>
    <property type="project" value="TreeGrafter"/>
</dbReference>